<sequence length="174" mass="19839">MRKKKQEKKRVEKAQAARGNYQRTKNNPNAKKAPRPKNAGERIAARKAMEDAIEEDPMAYPPPRYLYQSAGKTALPLDSGMRRQTDSEAYRSGMLQASDGGRIPPVVDMIRSGENEFTPKEIVVTHHEIGETEDAEDVEDAEDAEDMRDMEDMEDEEMEEVEEMEETEDMDVTE</sequence>
<proteinExistence type="predicted"/>
<evidence type="ECO:0000313" key="3">
    <source>
        <dbReference type="Proteomes" id="UP000291422"/>
    </source>
</evidence>
<dbReference type="AlphaFoldDB" id="A0A4Q4NMG1"/>
<name>A0A4Q4NMG1_ALTAL</name>
<comment type="caution">
    <text evidence="2">The sequence shown here is derived from an EMBL/GenBank/DDBJ whole genome shotgun (WGS) entry which is preliminary data.</text>
</comment>
<feature type="region of interest" description="Disordered" evidence="1">
    <location>
        <begin position="126"/>
        <end position="174"/>
    </location>
</feature>
<reference evidence="3" key="1">
    <citation type="journal article" date="2019" name="bioRxiv">
        <title>Genomics, evolutionary history and diagnostics of the Alternaria alternata species group including apple and Asian pear pathotypes.</title>
        <authorList>
            <person name="Armitage A.D."/>
            <person name="Cockerton H.M."/>
            <person name="Sreenivasaprasad S."/>
            <person name="Woodhall J.W."/>
            <person name="Lane C.R."/>
            <person name="Harrison R.J."/>
            <person name="Clarkson J.P."/>
        </authorList>
    </citation>
    <scope>NUCLEOTIDE SEQUENCE [LARGE SCALE GENOMIC DNA]</scope>
    <source>
        <strain evidence="3">FERA 1177</strain>
    </source>
</reference>
<feature type="region of interest" description="Disordered" evidence="1">
    <location>
        <begin position="1"/>
        <end position="46"/>
    </location>
</feature>
<gene>
    <name evidence="2" type="ORF">AA0117_g3463</name>
</gene>
<organism evidence="2 3">
    <name type="scientific">Alternaria alternata</name>
    <name type="common">Alternaria rot fungus</name>
    <name type="synonym">Torula alternata</name>
    <dbReference type="NCBI Taxonomy" id="5599"/>
    <lineage>
        <taxon>Eukaryota</taxon>
        <taxon>Fungi</taxon>
        <taxon>Dikarya</taxon>
        <taxon>Ascomycota</taxon>
        <taxon>Pezizomycotina</taxon>
        <taxon>Dothideomycetes</taxon>
        <taxon>Pleosporomycetidae</taxon>
        <taxon>Pleosporales</taxon>
        <taxon>Pleosporineae</taxon>
        <taxon>Pleosporaceae</taxon>
        <taxon>Alternaria</taxon>
        <taxon>Alternaria sect. Alternaria</taxon>
        <taxon>Alternaria alternata complex</taxon>
    </lineage>
</organism>
<dbReference type="Proteomes" id="UP000291422">
    <property type="component" value="Unassembled WGS sequence"/>
</dbReference>
<accession>A0A4Q4NMG1</accession>
<feature type="compositionally biased region" description="Acidic residues" evidence="1">
    <location>
        <begin position="131"/>
        <end position="174"/>
    </location>
</feature>
<protein>
    <submittedName>
        <fullName evidence="2">Uncharacterized protein</fullName>
    </submittedName>
</protein>
<dbReference type="EMBL" id="PDXD01000005">
    <property type="protein sequence ID" value="RYN79683.1"/>
    <property type="molecule type" value="Genomic_DNA"/>
</dbReference>
<evidence type="ECO:0000313" key="2">
    <source>
        <dbReference type="EMBL" id="RYN79683.1"/>
    </source>
</evidence>
<evidence type="ECO:0000256" key="1">
    <source>
        <dbReference type="SAM" id="MobiDB-lite"/>
    </source>
</evidence>